<dbReference type="Pfam" id="PF04151">
    <property type="entry name" value="PPC"/>
    <property type="match status" value="1"/>
</dbReference>
<proteinExistence type="predicted"/>
<dbReference type="Gene3D" id="2.60.120.380">
    <property type="match status" value="4"/>
</dbReference>
<comment type="caution">
    <text evidence="2">The sequence shown here is derived from an EMBL/GenBank/DDBJ whole genome shotgun (WGS) entry which is preliminary data.</text>
</comment>
<dbReference type="InterPro" id="IPR007280">
    <property type="entry name" value="Peptidase_C_arc/bac"/>
</dbReference>
<feature type="domain" description="Peptidase C-terminal archaeal/bacterial" evidence="1">
    <location>
        <begin position="527"/>
        <end position="593"/>
    </location>
</feature>
<evidence type="ECO:0000259" key="1">
    <source>
        <dbReference type="Pfam" id="PF04151"/>
    </source>
</evidence>
<dbReference type="SUPFAM" id="SSF89260">
    <property type="entry name" value="Collagen-binding domain"/>
    <property type="match status" value="1"/>
</dbReference>
<name>A0A5C6XI00_9DELT</name>
<accession>A0A5C6XI00</accession>
<evidence type="ECO:0000313" key="3">
    <source>
        <dbReference type="Proteomes" id="UP000321046"/>
    </source>
</evidence>
<sequence length="606" mass="64063">SACTTDPVCGDDDINVDGEVCDGTDLGGQTCQSLGFDGGTLACSDTCGFDTSACTTDPVCGDDDINGDGEVCDGTDLGGQTCQSLGFDGGTLGCSDTCGFDTSACTSTPFACGDFEGPESNNTLSDATTVDMENLPVQDAICGSDEVDVYSFTATLECEGDAVITFGEGDDVHDVYLYNVYGELLDFDESDDATKTLSTSTSINGDPRTTGFFVVIFGREGSENSYEIDFQNVVCEPLAACPVDDRYEGNNTLTTSTPIEFRTILDATICTDDVDYYDISLPLGCQVTAQMQPESGQDFDLFLSTATRQLDDSQSGAGLVDAVQGGSNTSSYYLRVEPFGGSTGTYSLRTDVVDITCADAPTCPTDDAFGPNPTQQDAYPLEGPSAILAGAICTPDDDFYKIFVPEGCKLDSTLEFIHADGDLDLHVYDTEGLVASSSLSSTDNEAVSTGVVTEGGVYNIGVEGYNGANNTYRLRNTITCADPLDRLSCPADDVFAPNGDFASAIAILPNNSFDAVLCRTEDESFSSDFYRLEVLSSGTLDASISFIDENGDLDLSLYNSAFDVITDSLNFDVDEESISTSVTPGTYYLEVRGYGDGVYNLETSVQ</sequence>
<evidence type="ECO:0000313" key="2">
    <source>
        <dbReference type="EMBL" id="TXD44296.1"/>
    </source>
</evidence>
<reference evidence="2 3" key="1">
    <citation type="submission" date="2019-08" db="EMBL/GenBank/DDBJ databases">
        <title>Bradymonadales sp. TMQ2.</title>
        <authorList>
            <person name="Liang Q."/>
        </authorList>
    </citation>
    <scope>NUCLEOTIDE SEQUENCE [LARGE SCALE GENOMIC DNA]</scope>
    <source>
        <strain evidence="2 3">TMQ2</strain>
    </source>
</reference>
<dbReference type="EMBL" id="VOSL01000003">
    <property type="protein sequence ID" value="TXD44296.1"/>
    <property type="molecule type" value="Genomic_DNA"/>
</dbReference>
<feature type="non-terminal residue" evidence="2">
    <location>
        <position position="1"/>
    </location>
</feature>
<protein>
    <recommendedName>
        <fullName evidence="1">Peptidase C-terminal archaeal/bacterial domain-containing protein</fullName>
    </recommendedName>
</protein>
<dbReference type="Proteomes" id="UP000321046">
    <property type="component" value="Unassembled WGS sequence"/>
</dbReference>
<dbReference type="AlphaFoldDB" id="A0A5C6XI00"/>
<gene>
    <name evidence="2" type="ORF">FRC96_00530</name>
</gene>
<organism evidence="2 3">
    <name type="scientific">Lujinxingia vulgaris</name>
    <dbReference type="NCBI Taxonomy" id="2600176"/>
    <lineage>
        <taxon>Bacteria</taxon>
        <taxon>Deltaproteobacteria</taxon>
        <taxon>Bradymonadales</taxon>
        <taxon>Lujinxingiaceae</taxon>
        <taxon>Lujinxingia</taxon>
    </lineage>
</organism>